<dbReference type="InterPro" id="IPR009057">
    <property type="entry name" value="Homeodomain-like_sf"/>
</dbReference>
<dbReference type="InterPro" id="IPR050109">
    <property type="entry name" value="HTH-type_TetR-like_transc_reg"/>
</dbReference>
<dbReference type="SUPFAM" id="SSF48498">
    <property type="entry name" value="Tetracyclin repressor-like, C-terminal domain"/>
    <property type="match status" value="1"/>
</dbReference>
<dbReference type="Proteomes" id="UP001596137">
    <property type="component" value="Unassembled WGS sequence"/>
</dbReference>
<keyword evidence="1 2" id="KW-0238">DNA-binding</keyword>
<dbReference type="PANTHER" id="PTHR30055">
    <property type="entry name" value="HTH-TYPE TRANSCRIPTIONAL REGULATOR RUTR"/>
    <property type="match status" value="1"/>
</dbReference>
<comment type="caution">
    <text evidence="4">The sequence shown here is derived from an EMBL/GenBank/DDBJ whole genome shotgun (WGS) entry which is preliminary data.</text>
</comment>
<dbReference type="RefSeq" id="WP_380746136.1">
    <property type="nucleotide sequence ID" value="NZ_JBHSRF010000001.1"/>
</dbReference>
<protein>
    <submittedName>
        <fullName evidence="4">TetR/AcrR family transcriptional regulator</fullName>
    </submittedName>
</protein>
<dbReference type="Gene3D" id="1.10.357.10">
    <property type="entry name" value="Tetracycline Repressor, domain 2"/>
    <property type="match status" value="1"/>
</dbReference>
<evidence type="ECO:0000313" key="5">
    <source>
        <dbReference type="Proteomes" id="UP001596137"/>
    </source>
</evidence>
<evidence type="ECO:0000313" key="4">
    <source>
        <dbReference type="EMBL" id="MFC6079767.1"/>
    </source>
</evidence>
<dbReference type="SUPFAM" id="SSF46689">
    <property type="entry name" value="Homeodomain-like"/>
    <property type="match status" value="1"/>
</dbReference>
<dbReference type="Pfam" id="PF17920">
    <property type="entry name" value="TetR_C_16"/>
    <property type="match status" value="1"/>
</dbReference>
<sequence>MTDQPARAGGRRPGTSQTRDAILDAAMESFTSQGYTATTIRGVARAAEVDPALVMHFFGTKDGLFDAAVRSRGLPLRRLSEVVPGDPDGLGERLVRRYLTLWEEPETGARLQAILHAAAASEAAATLLRGFLTEEVLRPIAKTLEIDHAETRAILAGSSLIGLAMVRYVLKVDALALLPPETVIAAAAPAVQRYLTGELDLD</sequence>
<evidence type="ECO:0000256" key="1">
    <source>
        <dbReference type="ARBA" id="ARBA00023125"/>
    </source>
</evidence>
<evidence type="ECO:0000256" key="2">
    <source>
        <dbReference type="PROSITE-ProRule" id="PRU00335"/>
    </source>
</evidence>
<feature type="DNA-binding region" description="H-T-H motif" evidence="2">
    <location>
        <begin position="39"/>
        <end position="58"/>
    </location>
</feature>
<dbReference type="Pfam" id="PF00440">
    <property type="entry name" value="TetR_N"/>
    <property type="match status" value="1"/>
</dbReference>
<dbReference type="InterPro" id="IPR036271">
    <property type="entry name" value="Tet_transcr_reg_TetR-rel_C_sf"/>
</dbReference>
<dbReference type="Gene3D" id="1.10.10.60">
    <property type="entry name" value="Homeodomain-like"/>
    <property type="match status" value="1"/>
</dbReference>
<organism evidence="4 5">
    <name type="scientific">Sphaerisporangium aureirubrum</name>
    <dbReference type="NCBI Taxonomy" id="1544736"/>
    <lineage>
        <taxon>Bacteria</taxon>
        <taxon>Bacillati</taxon>
        <taxon>Actinomycetota</taxon>
        <taxon>Actinomycetes</taxon>
        <taxon>Streptosporangiales</taxon>
        <taxon>Streptosporangiaceae</taxon>
        <taxon>Sphaerisporangium</taxon>
    </lineage>
</organism>
<reference evidence="5" key="1">
    <citation type="journal article" date="2019" name="Int. J. Syst. Evol. Microbiol.">
        <title>The Global Catalogue of Microorganisms (GCM) 10K type strain sequencing project: providing services to taxonomists for standard genome sequencing and annotation.</title>
        <authorList>
            <consortium name="The Broad Institute Genomics Platform"/>
            <consortium name="The Broad Institute Genome Sequencing Center for Infectious Disease"/>
            <person name="Wu L."/>
            <person name="Ma J."/>
        </authorList>
    </citation>
    <scope>NUCLEOTIDE SEQUENCE [LARGE SCALE GENOMIC DNA]</scope>
    <source>
        <strain evidence="5">JCM 30346</strain>
    </source>
</reference>
<dbReference type="InterPro" id="IPR001647">
    <property type="entry name" value="HTH_TetR"/>
</dbReference>
<feature type="domain" description="HTH tetR-type" evidence="3">
    <location>
        <begin position="16"/>
        <end position="76"/>
    </location>
</feature>
<dbReference type="EMBL" id="JBHSRF010000001">
    <property type="protein sequence ID" value="MFC6079767.1"/>
    <property type="molecule type" value="Genomic_DNA"/>
</dbReference>
<name>A0ABW1NCN0_9ACTN</name>
<gene>
    <name evidence="4" type="ORF">ACFP1K_01250</name>
</gene>
<dbReference type="PROSITE" id="PS50977">
    <property type="entry name" value="HTH_TETR_2"/>
    <property type="match status" value="1"/>
</dbReference>
<evidence type="ECO:0000259" key="3">
    <source>
        <dbReference type="PROSITE" id="PS50977"/>
    </source>
</evidence>
<accession>A0ABW1NCN0</accession>
<dbReference type="InterPro" id="IPR041678">
    <property type="entry name" value="TetR_C_16"/>
</dbReference>
<keyword evidence="5" id="KW-1185">Reference proteome</keyword>
<dbReference type="PANTHER" id="PTHR30055:SF235">
    <property type="entry name" value="TRANSCRIPTIONAL REGULATORY PROTEIN"/>
    <property type="match status" value="1"/>
</dbReference>
<dbReference type="PRINTS" id="PR00455">
    <property type="entry name" value="HTHTETR"/>
</dbReference>
<proteinExistence type="predicted"/>